<organism evidence="1 2">
    <name type="scientific">Vairimorpha apis BRL 01</name>
    <dbReference type="NCBI Taxonomy" id="1037528"/>
    <lineage>
        <taxon>Eukaryota</taxon>
        <taxon>Fungi</taxon>
        <taxon>Fungi incertae sedis</taxon>
        <taxon>Microsporidia</taxon>
        <taxon>Nosematidae</taxon>
        <taxon>Vairimorpha</taxon>
    </lineage>
</organism>
<evidence type="ECO:0000313" key="1">
    <source>
        <dbReference type="EMBL" id="EQB60372.1"/>
    </source>
</evidence>
<sequence length="105" mass="12617">MNPSSSDLEYLYRNEIWIITSKDGLPKYRKHVIIRQNSKYRRNNGLYIRVYGGINFMYTRVIKKRIDRLKNLVTGGVEKYDESKIEECYYMICVMWIVCCDSSRL</sequence>
<dbReference type="HOGENOM" id="CLU_2237324_0_0_1"/>
<protein>
    <submittedName>
        <fullName evidence="1">Uncharacterized protein</fullName>
    </submittedName>
</protein>
<dbReference type="EMBL" id="KE647295">
    <property type="protein sequence ID" value="EQB60372.1"/>
    <property type="molecule type" value="Genomic_DNA"/>
</dbReference>
<name>T0KYD7_9MICR</name>
<accession>T0KYD7</accession>
<dbReference type="AlphaFoldDB" id="T0KYD7"/>
<keyword evidence="2" id="KW-1185">Reference proteome</keyword>
<evidence type="ECO:0000313" key="2">
    <source>
        <dbReference type="Proteomes" id="UP000053780"/>
    </source>
</evidence>
<proteinExistence type="predicted"/>
<reference evidence="1 2" key="1">
    <citation type="journal article" date="2013" name="BMC Genomics">
        <title>Genome sequencing and comparative genomics of honey bee microsporidia, Nosema apis reveal novel insights into host-parasite interactions.</title>
        <authorList>
            <person name="Chen Yp."/>
            <person name="Pettis J.S."/>
            <person name="Zhao Y."/>
            <person name="Liu X."/>
            <person name="Tallon L.J."/>
            <person name="Sadzewicz L.D."/>
            <person name="Li R."/>
            <person name="Zheng H."/>
            <person name="Huang S."/>
            <person name="Zhang X."/>
            <person name="Hamilton M.C."/>
            <person name="Pernal S.F."/>
            <person name="Melathopoulos A.P."/>
            <person name="Yan X."/>
            <person name="Evans J.D."/>
        </authorList>
    </citation>
    <scope>NUCLEOTIDE SEQUENCE [LARGE SCALE GENOMIC DNA]</scope>
    <source>
        <strain evidence="1 2">BRL 01</strain>
    </source>
</reference>
<gene>
    <name evidence="1" type="ORF">NAPIS_ORF02064</name>
</gene>
<dbReference type="Proteomes" id="UP000053780">
    <property type="component" value="Unassembled WGS sequence"/>
</dbReference>
<dbReference type="VEuPathDB" id="MicrosporidiaDB:NAPIS_ORF02064"/>